<evidence type="ECO:0000256" key="1">
    <source>
        <dbReference type="ARBA" id="ARBA00023125"/>
    </source>
</evidence>
<feature type="compositionally biased region" description="Basic residues" evidence="3">
    <location>
        <begin position="23"/>
        <end position="37"/>
    </location>
</feature>
<dbReference type="InterPro" id="IPR050109">
    <property type="entry name" value="HTH-type_TetR-like_transc_reg"/>
</dbReference>
<dbReference type="PANTHER" id="PTHR30055:SF235">
    <property type="entry name" value="TRANSCRIPTIONAL REGULATORY PROTEIN"/>
    <property type="match status" value="1"/>
</dbReference>
<dbReference type="PROSITE" id="PS50977">
    <property type="entry name" value="HTH_TETR_2"/>
    <property type="match status" value="1"/>
</dbReference>
<evidence type="ECO:0000259" key="4">
    <source>
        <dbReference type="PROSITE" id="PS50977"/>
    </source>
</evidence>
<feature type="DNA-binding region" description="H-T-H motif" evidence="2">
    <location>
        <begin position="65"/>
        <end position="84"/>
    </location>
</feature>
<dbReference type="Pfam" id="PF17939">
    <property type="entry name" value="TetR_C_30"/>
    <property type="match status" value="1"/>
</dbReference>
<keyword evidence="1 2" id="KW-0238">DNA-binding</keyword>
<dbReference type="GO" id="GO:0003700">
    <property type="term" value="F:DNA-binding transcription factor activity"/>
    <property type="evidence" value="ECO:0007669"/>
    <property type="project" value="TreeGrafter"/>
</dbReference>
<organism evidence="5 6">
    <name type="scientific">Sphingopyxis granuli</name>
    <dbReference type="NCBI Taxonomy" id="267128"/>
    <lineage>
        <taxon>Bacteria</taxon>
        <taxon>Pseudomonadati</taxon>
        <taxon>Pseudomonadota</taxon>
        <taxon>Alphaproteobacteria</taxon>
        <taxon>Sphingomonadales</taxon>
        <taxon>Sphingomonadaceae</taxon>
        <taxon>Sphingopyxis</taxon>
    </lineage>
</organism>
<dbReference type="GO" id="GO:0000976">
    <property type="term" value="F:transcription cis-regulatory region binding"/>
    <property type="evidence" value="ECO:0007669"/>
    <property type="project" value="TreeGrafter"/>
</dbReference>
<feature type="compositionally biased region" description="Basic and acidic residues" evidence="3">
    <location>
        <begin position="10"/>
        <end position="22"/>
    </location>
</feature>
<keyword evidence="6" id="KW-1185">Reference proteome</keyword>
<feature type="domain" description="HTH tetR-type" evidence="4">
    <location>
        <begin position="42"/>
        <end position="102"/>
    </location>
</feature>
<evidence type="ECO:0000313" key="6">
    <source>
        <dbReference type="Proteomes" id="UP000058599"/>
    </source>
</evidence>
<dbReference type="Pfam" id="PF00440">
    <property type="entry name" value="TetR_N"/>
    <property type="match status" value="1"/>
</dbReference>
<dbReference type="Gene3D" id="1.10.357.10">
    <property type="entry name" value="Tetracycline Repressor, domain 2"/>
    <property type="match status" value="1"/>
</dbReference>
<proteinExistence type="predicted"/>
<dbReference type="EMBL" id="CP012199">
    <property type="protein sequence ID" value="AMG74118.1"/>
    <property type="molecule type" value="Genomic_DNA"/>
</dbReference>
<dbReference type="PRINTS" id="PR00455">
    <property type="entry name" value="HTHTETR"/>
</dbReference>
<reference evidence="5 6" key="1">
    <citation type="journal article" date="2016" name="BMC Genomics">
        <title>Genomic analysis of the nitrate-respiring Sphingopyxis granuli (formerly Sphingomonas macrogoltabida) strain TFA.</title>
        <authorList>
            <person name="Garcia-Romero I."/>
            <person name="Perez-Pulido A.J."/>
            <person name="Gonzalez-Flores Y.E."/>
            <person name="Reyes-Ramirez F."/>
            <person name="Santero E."/>
            <person name="Floriano B."/>
        </authorList>
    </citation>
    <scope>NUCLEOTIDE SEQUENCE [LARGE SCALE GENOMIC DNA]</scope>
    <source>
        <strain evidence="5 6">TFA</strain>
    </source>
</reference>
<feature type="region of interest" description="Disordered" evidence="3">
    <location>
        <begin position="1"/>
        <end position="40"/>
    </location>
</feature>
<dbReference type="PANTHER" id="PTHR30055">
    <property type="entry name" value="HTH-TYPE TRANSCRIPTIONAL REGULATOR RUTR"/>
    <property type="match status" value="1"/>
</dbReference>
<dbReference type="InterPro" id="IPR041586">
    <property type="entry name" value="PsrA_TetR_C"/>
</dbReference>
<dbReference type="InterPro" id="IPR036271">
    <property type="entry name" value="Tet_transcr_reg_TetR-rel_C_sf"/>
</dbReference>
<protein>
    <submittedName>
        <fullName evidence="5">Transcriptional regulator, TetR family</fullName>
    </submittedName>
</protein>
<sequence length="251" mass="28133">MEKNVSLQRRIAEKDGVREGARSRQHKIAPAKAKSKKAQQSLETRDRLLDAAEELFAHFGLYGVTVRNIAEHAGVDSALIHYYFGTKRGMFDAVFARRAEAINAARLLSMDDYEEQVGTAITVEGALRAFLHPILENDRQADAGWRNFSALVALANNTKEWGGEMMSRYFDSVIHRLIDLLRKAMPDAKPVDLYWSYQMLSGSLMVIQASTGRIELLSNGECRSDDVDAFSDRLVEYAAAGFRALCQPDRT</sequence>
<gene>
    <name evidence="5" type="ORF">SGRAN_1739</name>
</gene>
<dbReference type="RefSeq" id="WP_172709638.1">
    <property type="nucleotide sequence ID" value="NZ_CP012199.1"/>
</dbReference>
<dbReference type="KEGG" id="sgi:SGRAN_1739"/>
<dbReference type="InterPro" id="IPR001647">
    <property type="entry name" value="HTH_TetR"/>
</dbReference>
<dbReference type="SUPFAM" id="SSF48498">
    <property type="entry name" value="Tetracyclin repressor-like, C-terminal domain"/>
    <property type="match status" value="1"/>
</dbReference>
<evidence type="ECO:0000256" key="3">
    <source>
        <dbReference type="SAM" id="MobiDB-lite"/>
    </source>
</evidence>
<dbReference type="AlphaFoldDB" id="A0AA86GMY7"/>
<dbReference type="Proteomes" id="UP000058599">
    <property type="component" value="Chromosome"/>
</dbReference>
<dbReference type="InterPro" id="IPR009057">
    <property type="entry name" value="Homeodomain-like_sf"/>
</dbReference>
<name>A0AA86GMY7_9SPHN</name>
<dbReference type="SUPFAM" id="SSF46689">
    <property type="entry name" value="Homeodomain-like"/>
    <property type="match status" value="1"/>
</dbReference>
<accession>A0AA86GMY7</accession>
<evidence type="ECO:0000313" key="5">
    <source>
        <dbReference type="EMBL" id="AMG74118.1"/>
    </source>
</evidence>
<evidence type="ECO:0000256" key="2">
    <source>
        <dbReference type="PROSITE-ProRule" id="PRU00335"/>
    </source>
</evidence>